<dbReference type="EMBL" id="MVGT01001680">
    <property type="protein sequence ID" value="OVA11530.1"/>
    <property type="molecule type" value="Genomic_DNA"/>
</dbReference>
<dbReference type="InterPro" id="IPR049072">
    <property type="entry name" value="MPH2_C"/>
</dbReference>
<evidence type="ECO:0000313" key="2">
    <source>
        <dbReference type="EMBL" id="OVA11530.1"/>
    </source>
</evidence>
<comment type="caution">
    <text evidence="2">The sequence shown here is derived from an EMBL/GenBank/DDBJ whole genome shotgun (WGS) entry which is preliminary data.</text>
</comment>
<dbReference type="FunCoup" id="A0A200QM20">
    <property type="interactions" value="1472"/>
</dbReference>
<evidence type="ECO:0000313" key="3">
    <source>
        <dbReference type="Proteomes" id="UP000195402"/>
    </source>
</evidence>
<sequence>MRDSKVDDAKVAFVFQNGYANKFKIEKIKYLKDSNIRSSESPVPCPVLTKRSLAFSLTTTLTLFLAGKGLSDANAAILEADDDVELLEKVKKDRKKRLEKQGVISSSNNETEYLQELVYKLSKVGQAIDNNDLSAAGSVLGPNTDSDWVQKVNQALNKLSSNADEMTEVDAFNSSLATLISSVTRNDIKSSKIAFVSSAIALEKWTALTGLVGQLKGL</sequence>
<reference evidence="2 3" key="1">
    <citation type="journal article" date="2017" name="Mol. Plant">
        <title>The Genome of Medicinal Plant Macleaya cordata Provides New Insights into Benzylisoquinoline Alkaloids Metabolism.</title>
        <authorList>
            <person name="Liu X."/>
            <person name="Liu Y."/>
            <person name="Huang P."/>
            <person name="Ma Y."/>
            <person name="Qing Z."/>
            <person name="Tang Q."/>
            <person name="Cao H."/>
            <person name="Cheng P."/>
            <person name="Zheng Y."/>
            <person name="Yuan Z."/>
            <person name="Zhou Y."/>
            <person name="Liu J."/>
            <person name="Tang Z."/>
            <person name="Zhuo Y."/>
            <person name="Zhang Y."/>
            <person name="Yu L."/>
            <person name="Huang J."/>
            <person name="Yang P."/>
            <person name="Peng Q."/>
            <person name="Zhang J."/>
            <person name="Jiang W."/>
            <person name="Zhang Z."/>
            <person name="Lin K."/>
            <person name="Ro D.K."/>
            <person name="Chen X."/>
            <person name="Xiong X."/>
            <person name="Shang Y."/>
            <person name="Huang S."/>
            <person name="Zeng J."/>
        </authorList>
    </citation>
    <scope>NUCLEOTIDE SEQUENCE [LARGE SCALE GENOMIC DNA]</scope>
    <source>
        <strain evidence="3">cv. BLH2017</strain>
        <tissue evidence="2">Root</tissue>
    </source>
</reference>
<accession>A0A200QM20</accession>
<dbReference type="OMA" id="ACRAKFR"/>
<dbReference type="AlphaFoldDB" id="A0A200QM20"/>
<name>A0A200QM20_MACCD</name>
<dbReference type="Proteomes" id="UP000195402">
    <property type="component" value="Unassembled WGS sequence"/>
</dbReference>
<dbReference type="PANTHER" id="PTHR35742:SF1">
    <property type="entry name" value="THYLAKOID LUMENAL 16.5 KDA PROTEIN, CHLOROPLASTIC"/>
    <property type="match status" value="1"/>
</dbReference>
<dbReference type="STRING" id="56857.A0A200QM20"/>
<keyword evidence="3" id="KW-1185">Reference proteome</keyword>
<protein>
    <recommendedName>
        <fullName evidence="1">Maintenance of Photosystem II under High light 2 C-terminal domain-containing protein</fullName>
    </recommendedName>
</protein>
<evidence type="ECO:0000259" key="1">
    <source>
        <dbReference type="Pfam" id="PF20675"/>
    </source>
</evidence>
<proteinExistence type="predicted"/>
<dbReference type="OrthoDB" id="1924976at2759"/>
<dbReference type="Pfam" id="PF20675">
    <property type="entry name" value="MPH2"/>
    <property type="match status" value="1"/>
</dbReference>
<organism evidence="2 3">
    <name type="scientific">Macleaya cordata</name>
    <name type="common">Five-seeded plume-poppy</name>
    <name type="synonym">Bocconia cordata</name>
    <dbReference type="NCBI Taxonomy" id="56857"/>
    <lineage>
        <taxon>Eukaryota</taxon>
        <taxon>Viridiplantae</taxon>
        <taxon>Streptophyta</taxon>
        <taxon>Embryophyta</taxon>
        <taxon>Tracheophyta</taxon>
        <taxon>Spermatophyta</taxon>
        <taxon>Magnoliopsida</taxon>
        <taxon>Ranunculales</taxon>
        <taxon>Papaveraceae</taxon>
        <taxon>Papaveroideae</taxon>
        <taxon>Macleaya</taxon>
    </lineage>
</organism>
<dbReference type="PANTHER" id="PTHR35742">
    <property type="entry name" value="THYLAKOID LUMENAL 16.5 KDA PROTEIN, CHLOROPLASTIC"/>
    <property type="match status" value="1"/>
</dbReference>
<gene>
    <name evidence="2" type="ORF">BVC80_1019g9</name>
</gene>
<dbReference type="InParanoid" id="A0A200QM20"/>
<dbReference type="InterPro" id="IPR038862">
    <property type="entry name" value="MPH2"/>
</dbReference>
<feature type="domain" description="Maintenance of Photosystem II under High light 2 C-terminal" evidence="1">
    <location>
        <begin position="113"/>
        <end position="218"/>
    </location>
</feature>
<dbReference type="GO" id="GO:0010206">
    <property type="term" value="P:photosystem II repair"/>
    <property type="evidence" value="ECO:0007669"/>
    <property type="project" value="InterPro"/>
</dbReference>